<comment type="subcellular location">
    <subcellularLocation>
        <location evidence="1">Membrane</location>
        <topology evidence="1">Multi-pass membrane protein</topology>
    </subcellularLocation>
</comment>
<dbReference type="EMBL" id="PNHP01000006">
    <property type="protein sequence ID" value="PMC80941.1"/>
    <property type="molecule type" value="Genomic_DNA"/>
</dbReference>
<feature type="transmembrane region" description="Helical" evidence="5">
    <location>
        <begin position="97"/>
        <end position="123"/>
    </location>
</feature>
<evidence type="ECO:0000256" key="3">
    <source>
        <dbReference type="ARBA" id="ARBA00022989"/>
    </source>
</evidence>
<dbReference type="InterPro" id="IPR056739">
    <property type="entry name" value="NfeD_membrane"/>
</dbReference>
<dbReference type="PROSITE" id="PS50096">
    <property type="entry name" value="IQ"/>
    <property type="match status" value="1"/>
</dbReference>
<evidence type="ECO:0000313" key="9">
    <source>
        <dbReference type="Proteomes" id="UP000235658"/>
    </source>
</evidence>
<sequence>MLADILLALSFSLAFISIVAIFFTDKKILFSIIALVLFAYFYKVGFDRGQADLITIICFISGILLLVIELITPSFGILGTLGLVLTIYSLMDSLDNSLFGIIVLMVTAASVFISITIFIRLGFSAKVFEKSILTNVQTKERGYNSKKDYSFLLKKSGRTLSILRPTGRVEIDEKIYDARTYGEFIKKDVGIKVVEIKDGNIYVKEDI</sequence>
<dbReference type="PANTHER" id="PTHR33507:SF3">
    <property type="entry name" value="INNER MEMBRANE PROTEIN YBBJ"/>
    <property type="match status" value="1"/>
</dbReference>
<evidence type="ECO:0000256" key="2">
    <source>
        <dbReference type="ARBA" id="ARBA00022692"/>
    </source>
</evidence>
<keyword evidence="4 5" id="KW-0472">Membrane</keyword>
<dbReference type="PANTHER" id="PTHR33507">
    <property type="entry name" value="INNER MEMBRANE PROTEIN YBBJ"/>
    <property type="match status" value="1"/>
</dbReference>
<feature type="transmembrane region" description="Helical" evidence="5">
    <location>
        <begin position="6"/>
        <end position="23"/>
    </location>
</feature>
<dbReference type="Proteomes" id="UP000235658">
    <property type="component" value="Unassembled WGS sequence"/>
</dbReference>
<dbReference type="RefSeq" id="WP_004818694.1">
    <property type="nucleotide sequence ID" value="NZ_CAMQCN010000015.1"/>
</dbReference>
<proteinExistence type="predicted"/>
<dbReference type="Pfam" id="PF24961">
    <property type="entry name" value="NfeD_membrane"/>
    <property type="match status" value="1"/>
</dbReference>
<evidence type="ECO:0000256" key="4">
    <source>
        <dbReference type="ARBA" id="ARBA00023136"/>
    </source>
</evidence>
<feature type="domain" description="NfeD-like C-terminal" evidence="6">
    <location>
        <begin position="153"/>
        <end position="204"/>
    </location>
</feature>
<organism evidence="8 9">
    <name type="scientific">Anaerococcus hydrogenalis</name>
    <dbReference type="NCBI Taxonomy" id="33029"/>
    <lineage>
        <taxon>Bacteria</taxon>
        <taxon>Bacillati</taxon>
        <taxon>Bacillota</taxon>
        <taxon>Tissierellia</taxon>
        <taxon>Tissierellales</taxon>
        <taxon>Peptoniphilaceae</taxon>
        <taxon>Anaerococcus</taxon>
    </lineage>
</organism>
<keyword evidence="2 5" id="KW-0812">Transmembrane</keyword>
<evidence type="ECO:0000256" key="5">
    <source>
        <dbReference type="SAM" id="Phobius"/>
    </source>
</evidence>
<dbReference type="InterPro" id="IPR012340">
    <property type="entry name" value="NA-bd_OB-fold"/>
</dbReference>
<dbReference type="GeneID" id="84579161"/>
<comment type="caution">
    <text evidence="8">The sequence shown here is derived from an EMBL/GenBank/DDBJ whole genome shotgun (WGS) entry which is preliminary data.</text>
</comment>
<accession>A0A2N6UH52</accession>
<feature type="transmembrane region" description="Helical" evidence="5">
    <location>
        <begin position="28"/>
        <end position="45"/>
    </location>
</feature>
<dbReference type="Pfam" id="PF01957">
    <property type="entry name" value="NfeD"/>
    <property type="match status" value="1"/>
</dbReference>
<evidence type="ECO:0000313" key="8">
    <source>
        <dbReference type="EMBL" id="PMC80941.1"/>
    </source>
</evidence>
<feature type="domain" description="NfeD integral membrane" evidence="7">
    <location>
        <begin position="9"/>
        <end position="116"/>
    </location>
</feature>
<protein>
    <submittedName>
        <fullName evidence="8">Peptidase</fullName>
    </submittedName>
</protein>
<keyword evidence="3 5" id="KW-1133">Transmembrane helix</keyword>
<evidence type="ECO:0000259" key="6">
    <source>
        <dbReference type="Pfam" id="PF01957"/>
    </source>
</evidence>
<dbReference type="InterPro" id="IPR052165">
    <property type="entry name" value="Membrane_assoc_protease"/>
</dbReference>
<dbReference type="Gene3D" id="2.40.50.140">
    <property type="entry name" value="Nucleic acid-binding proteins"/>
    <property type="match status" value="1"/>
</dbReference>
<dbReference type="GO" id="GO:0005886">
    <property type="term" value="C:plasma membrane"/>
    <property type="evidence" value="ECO:0007669"/>
    <property type="project" value="TreeGrafter"/>
</dbReference>
<dbReference type="AlphaFoldDB" id="A0A2N6UH52"/>
<evidence type="ECO:0000256" key="1">
    <source>
        <dbReference type="ARBA" id="ARBA00004141"/>
    </source>
</evidence>
<name>A0A2N6UH52_9FIRM</name>
<evidence type="ECO:0000259" key="7">
    <source>
        <dbReference type="Pfam" id="PF24961"/>
    </source>
</evidence>
<feature type="transmembrane region" description="Helical" evidence="5">
    <location>
        <begin position="51"/>
        <end position="68"/>
    </location>
</feature>
<reference evidence="8 9" key="1">
    <citation type="submission" date="2017-09" db="EMBL/GenBank/DDBJ databases">
        <title>Bacterial strain isolated from the female urinary microbiota.</title>
        <authorList>
            <person name="Thomas-White K."/>
            <person name="Kumar N."/>
            <person name="Forster S."/>
            <person name="Putonti C."/>
            <person name="Lawley T."/>
            <person name="Wolfe A.J."/>
        </authorList>
    </citation>
    <scope>NUCLEOTIDE SEQUENCE [LARGE SCALE GENOMIC DNA]</scope>
    <source>
        <strain evidence="8 9">UMB0204</strain>
    </source>
</reference>
<dbReference type="InterPro" id="IPR002810">
    <property type="entry name" value="NfeD-like_C"/>
</dbReference>
<gene>
    <name evidence="8" type="ORF">CJ192_08190</name>
</gene>